<dbReference type="PANTHER" id="PTHR31616">
    <property type="entry name" value="TREHALASE"/>
    <property type="match status" value="1"/>
</dbReference>
<name>A0ABU6JI88_9BURK</name>
<dbReference type="Pfam" id="PF00723">
    <property type="entry name" value="Glyco_hydro_15"/>
    <property type="match status" value="1"/>
</dbReference>
<dbReference type="InterPro" id="IPR012341">
    <property type="entry name" value="6hp_glycosidase-like_sf"/>
</dbReference>
<organism evidence="3 4">
    <name type="scientific">Noviherbaspirillum album</name>
    <dbReference type="NCBI Taxonomy" id="3080276"/>
    <lineage>
        <taxon>Bacteria</taxon>
        <taxon>Pseudomonadati</taxon>
        <taxon>Pseudomonadota</taxon>
        <taxon>Betaproteobacteria</taxon>
        <taxon>Burkholderiales</taxon>
        <taxon>Oxalobacteraceae</taxon>
        <taxon>Noviherbaspirillum</taxon>
    </lineage>
</organism>
<reference evidence="3 4" key="1">
    <citation type="submission" date="2023-10" db="EMBL/GenBank/DDBJ databases">
        <title>Noviherbaspirillum sp. CPCC 100848 genome assembly.</title>
        <authorList>
            <person name="Li X.Y."/>
            <person name="Fang X.M."/>
        </authorList>
    </citation>
    <scope>NUCLEOTIDE SEQUENCE [LARGE SCALE GENOMIC DNA]</scope>
    <source>
        <strain evidence="3 4">CPCC 100848</strain>
    </source>
</reference>
<protein>
    <submittedName>
        <fullName evidence="3">Glycoside hydrolase family 15 protein</fullName>
    </submittedName>
</protein>
<accession>A0ABU6JI88</accession>
<evidence type="ECO:0000259" key="1">
    <source>
        <dbReference type="Pfam" id="PF00723"/>
    </source>
</evidence>
<keyword evidence="4" id="KW-1185">Reference proteome</keyword>
<dbReference type="RefSeq" id="WP_326509746.1">
    <property type="nucleotide sequence ID" value="NZ_JAWIIV010000044.1"/>
</dbReference>
<dbReference type="SUPFAM" id="SSF48208">
    <property type="entry name" value="Six-hairpin glycosidases"/>
    <property type="match status" value="1"/>
</dbReference>
<proteinExistence type="predicted"/>
<comment type="caution">
    <text evidence="3">The sequence shown here is derived from an EMBL/GenBank/DDBJ whole genome shotgun (WGS) entry which is preliminary data.</text>
</comment>
<dbReference type="EMBL" id="JAWIIV010000044">
    <property type="protein sequence ID" value="MEC4723123.1"/>
    <property type="molecule type" value="Genomic_DNA"/>
</dbReference>
<dbReference type="PANTHER" id="PTHR31616:SF0">
    <property type="entry name" value="GLUCAN 1,4-ALPHA-GLUCOSIDASE"/>
    <property type="match status" value="1"/>
</dbReference>
<dbReference type="InterPro" id="IPR045582">
    <property type="entry name" value="Trehalase-like_N"/>
</dbReference>
<feature type="domain" description="GH15-like" evidence="1">
    <location>
        <begin position="235"/>
        <end position="590"/>
    </location>
</feature>
<sequence length="606" mass="67998">MSKYPSIGDYALISDCHCNALVSRHGSVDWSCMPRMDDDSSFGRLLDWERGGHCLIAPTGGYTSTWKYVDGTMIVETSFRTDGGEARLTDFFAINAEGVQMPCHSHVRLVDGISGSVEIHVEICPRFDYGEIVPYIQKHGAGLYSAIGSNQGLIFHSDMPLEIEAQCNIYGRFSIHAGERRQLAIQFEFPERVAEAISRVAGTPPAMDSALDITQRWWKAWSAQMKSCWPLDRHTLRSTITLKALTYEPTGAIVAASTTSLPEWIGGGRNWDYRFSWVRDSLFTVRALHELGFAREAERFHGFIQRSAAGSAEQMQIMYGVDGMRRLSEVELDWLEGYRNSKPVRIGNAAAKQLQLDIYGELLEMAWEWHCGGHSTDPAYWQFLADVVDAVCRRWVQADHGIWEVRGEPLHYVHSKAMCWAAVNRGIQLALANGFKVPLERWSAVRDEIRDAIESRGFDAKRGVFVQAFDRSALDAAVLILPRIDFISYDDPRMLKTADAICEDLDCGGLLLRYKSNDGLDGPEGLFVPCTFWLVNCLARQGRLELANKYYANALACSNDLGLFSEEYDIASRTMLGNYPQGLTHLSQIMAWLALQESGAKKNNIV</sequence>
<dbReference type="Gene3D" id="1.50.10.10">
    <property type="match status" value="1"/>
</dbReference>
<feature type="domain" description="Trehalase-like N-terminal" evidence="2">
    <location>
        <begin position="6"/>
        <end position="156"/>
    </location>
</feature>
<keyword evidence="3" id="KW-0378">Hydrolase</keyword>
<dbReference type="Proteomes" id="UP001352263">
    <property type="component" value="Unassembled WGS sequence"/>
</dbReference>
<dbReference type="GO" id="GO:0016787">
    <property type="term" value="F:hydrolase activity"/>
    <property type="evidence" value="ECO:0007669"/>
    <property type="project" value="UniProtKB-KW"/>
</dbReference>
<evidence type="ECO:0000259" key="2">
    <source>
        <dbReference type="Pfam" id="PF19291"/>
    </source>
</evidence>
<evidence type="ECO:0000313" key="3">
    <source>
        <dbReference type="EMBL" id="MEC4723123.1"/>
    </source>
</evidence>
<dbReference type="Pfam" id="PF19291">
    <property type="entry name" value="TREH_N"/>
    <property type="match status" value="1"/>
</dbReference>
<dbReference type="InterPro" id="IPR011613">
    <property type="entry name" value="GH15-like"/>
</dbReference>
<evidence type="ECO:0000313" key="4">
    <source>
        <dbReference type="Proteomes" id="UP001352263"/>
    </source>
</evidence>
<gene>
    <name evidence="3" type="ORF">RY831_28595</name>
</gene>
<dbReference type="InterPro" id="IPR008928">
    <property type="entry name" value="6-hairpin_glycosidase_sf"/>
</dbReference>